<keyword evidence="5" id="KW-0560">Oxidoreductase</keyword>
<dbReference type="Pfam" id="PF00067">
    <property type="entry name" value="p450"/>
    <property type="match status" value="1"/>
</dbReference>
<proteinExistence type="inferred from homology"/>
<evidence type="ECO:0000313" key="7">
    <source>
        <dbReference type="RefSeq" id="XP_018806952.2"/>
    </source>
</evidence>
<dbReference type="PANTHER" id="PTHR47955">
    <property type="entry name" value="CYTOCHROME P450 FAMILY 71 PROTEIN"/>
    <property type="match status" value="1"/>
</dbReference>
<dbReference type="Gene3D" id="1.10.630.10">
    <property type="entry name" value="Cytochrome P450"/>
    <property type="match status" value="1"/>
</dbReference>
<keyword evidence="6" id="KW-1185">Reference proteome</keyword>
<evidence type="ECO:0000256" key="1">
    <source>
        <dbReference type="ARBA" id="ARBA00010617"/>
    </source>
</evidence>
<dbReference type="GO" id="GO:0020037">
    <property type="term" value="F:heme binding"/>
    <property type="evidence" value="ECO:0007669"/>
    <property type="project" value="InterPro"/>
</dbReference>
<dbReference type="CDD" id="cd11072">
    <property type="entry name" value="CYP71-like"/>
    <property type="match status" value="1"/>
</dbReference>
<feature type="binding site" description="axial binding residue" evidence="4">
    <location>
        <position position="460"/>
    </location>
    <ligand>
        <name>heme</name>
        <dbReference type="ChEBI" id="CHEBI:30413"/>
    </ligand>
    <ligandPart>
        <name>Fe</name>
        <dbReference type="ChEBI" id="CHEBI:18248"/>
    </ligandPart>
</feature>
<organism evidence="6 7">
    <name type="scientific">Juglans regia</name>
    <name type="common">English walnut</name>
    <dbReference type="NCBI Taxonomy" id="51240"/>
    <lineage>
        <taxon>Eukaryota</taxon>
        <taxon>Viridiplantae</taxon>
        <taxon>Streptophyta</taxon>
        <taxon>Embryophyta</taxon>
        <taxon>Tracheophyta</taxon>
        <taxon>Spermatophyta</taxon>
        <taxon>Magnoliopsida</taxon>
        <taxon>eudicotyledons</taxon>
        <taxon>Gunneridae</taxon>
        <taxon>Pentapetalae</taxon>
        <taxon>rosids</taxon>
        <taxon>fabids</taxon>
        <taxon>Fagales</taxon>
        <taxon>Juglandaceae</taxon>
        <taxon>Juglans</taxon>
    </lineage>
</organism>
<dbReference type="GO" id="GO:0005506">
    <property type="term" value="F:iron ion binding"/>
    <property type="evidence" value="ECO:0007669"/>
    <property type="project" value="InterPro"/>
</dbReference>
<protein>
    <submittedName>
        <fullName evidence="7">Cytochrome P450 71A1-like</fullName>
    </submittedName>
</protein>
<dbReference type="InterPro" id="IPR017972">
    <property type="entry name" value="Cyt_P450_CS"/>
</dbReference>
<dbReference type="GO" id="GO:0016705">
    <property type="term" value="F:oxidoreductase activity, acting on paired donors, with incorporation or reduction of molecular oxygen"/>
    <property type="evidence" value="ECO:0007669"/>
    <property type="project" value="InterPro"/>
</dbReference>
<dbReference type="PROSITE" id="PS00086">
    <property type="entry name" value="CYTOCHROME_P450"/>
    <property type="match status" value="1"/>
</dbReference>
<keyword evidence="5" id="KW-0503">Monooxygenase</keyword>
<dbReference type="PANTHER" id="PTHR47955:SF18">
    <property type="entry name" value="CYTOCHROME P450 71A1-LIKE"/>
    <property type="match status" value="1"/>
</dbReference>
<dbReference type="GO" id="GO:0004497">
    <property type="term" value="F:monooxygenase activity"/>
    <property type="evidence" value="ECO:0007669"/>
    <property type="project" value="UniProtKB-KW"/>
</dbReference>
<dbReference type="Gramene" id="Jr02_02070_p1">
    <property type="protein sequence ID" value="cds.Jr02_02070_p1"/>
    <property type="gene ID" value="Jr02_02070"/>
</dbReference>
<evidence type="ECO:0000313" key="6">
    <source>
        <dbReference type="Proteomes" id="UP000235220"/>
    </source>
</evidence>
<reference evidence="7" key="1">
    <citation type="submission" date="2025-08" db="UniProtKB">
        <authorList>
            <consortium name="RefSeq"/>
        </authorList>
    </citation>
    <scope>IDENTIFICATION</scope>
    <source>
        <tissue evidence="7">Leaves</tissue>
    </source>
</reference>
<keyword evidence="4 5" id="KW-0349">Heme</keyword>
<dbReference type="PRINTS" id="PR00463">
    <property type="entry name" value="EP450I"/>
</dbReference>
<evidence type="ECO:0000256" key="2">
    <source>
        <dbReference type="ARBA" id="ARBA00022723"/>
    </source>
</evidence>
<evidence type="ECO:0000256" key="3">
    <source>
        <dbReference type="ARBA" id="ARBA00023004"/>
    </source>
</evidence>
<evidence type="ECO:0000256" key="5">
    <source>
        <dbReference type="RuleBase" id="RU000461"/>
    </source>
</evidence>
<keyword evidence="2 4" id="KW-0479">Metal-binding</keyword>
<keyword evidence="3 4" id="KW-0408">Iron</keyword>
<dbReference type="Proteomes" id="UP000235220">
    <property type="component" value="Chromosome 2"/>
</dbReference>
<dbReference type="RefSeq" id="XP_018806952.2">
    <property type="nucleotide sequence ID" value="XM_018951407.2"/>
</dbReference>
<dbReference type="GeneID" id="108980469"/>
<dbReference type="KEGG" id="jre:108980469"/>
<comment type="similarity">
    <text evidence="1 5">Belongs to the cytochrome P450 family.</text>
</comment>
<accession>A0A2I4DII3</accession>
<comment type="cofactor">
    <cofactor evidence="4">
        <name>heme</name>
        <dbReference type="ChEBI" id="CHEBI:30413"/>
    </cofactor>
</comment>
<dbReference type="AlphaFoldDB" id="A0A2I4DII3"/>
<dbReference type="PRINTS" id="PR00385">
    <property type="entry name" value="P450"/>
</dbReference>
<dbReference type="InterPro" id="IPR036396">
    <property type="entry name" value="Cyt_P450_sf"/>
</dbReference>
<dbReference type="InterPro" id="IPR001128">
    <property type="entry name" value="Cyt_P450"/>
</dbReference>
<name>A0A2I4DII3_JUGRE</name>
<sequence>MAALIPLLQSLWQEPHGVAAQLIFFLFFPLFLLLLKHRSTRVSNLKVPPSPPKLPIIGNLHQIGTFPHRSLRSLSNKYGPLMLLRLGSVPTLVVSSPEMVKEIMKTNDVVFSNHARPTSVDISFNGGRDLVFSPYGEYWRQLRKICVQELLSHHRVQSQQFLRDEEVDVLIQRIRRSCLDHKDESVNLTELLLDVTNYIVCRSVLGQRYEGEGGKSRWGELSVKLVLAFPTFFFRDYFPCLGWMDELLGMMRRLEKTSKEADAFLEQAIKEQEMLKTDSSSLSNKRYFLDILLQLKANGSQSFDLNRATIKAILLDMFVGATDTSRTTMEWAMTELMRNPHIMKKAQQEIRQVVGKKSKIDANDVNHMGYFKCVIKETLRLHAPAPLLVPRETSATTRLGGYDIPQKARVYINAWAIQRDPKVWDKAEEFIPERFEKNNLADSIDQECKFFPFGGGRRICPGVSYGLATIEYAMANLLYWFDWELPAGVKEEDLDMSEIFGLAIQKKVPLHVVPIPYNP</sequence>
<dbReference type="OrthoDB" id="1470350at2759"/>
<dbReference type="InterPro" id="IPR002401">
    <property type="entry name" value="Cyt_P450_E_grp-I"/>
</dbReference>
<evidence type="ECO:0000256" key="4">
    <source>
        <dbReference type="PIRSR" id="PIRSR602401-1"/>
    </source>
</evidence>
<dbReference type="SUPFAM" id="SSF48264">
    <property type="entry name" value="Cytochrome P450"/>
    <property type="match status" value="1"/>
</dbReference>
<dbReference type="FunFam" id="1.10.630.10:FF:000011">
    <property type="entry name" value="Cytochrome P450 83B1"/>
    <property type="match status" value="1"/>
</dbReference>
<gene>
    <name evidence="7" type="primary">LOC108980469</name>
</gene>